<dbReference type="Pfam" id="PF01966">
    <property type="entry name" value="HD"/>
    <property type="match status" value="1"/>
</dbReference>
<dbReference type="InterPro" id="IPR003607">
    <property type="entry name" value="HD/PDEase_dom"/>
</dbReference>
<name>A0A6S7GGQ5_PARCT</name>
<keyword evidence="3" id="KW-1185">Reference proteome</keyword>
<organism evidence="2 3">
    <name type="scientific">Paramuricea clavata</name>
    <name type="common">Red gorgonian</name>
    <name type="synonym">Violescent sea-whip</name>
    <dbReference type="NCBI Taxonomy" id="317549"/>
    <lineage>
        <taxon>Eukaryota</taxon>
        <taxon>Metazoa</taxon>
        <taxon>Cnidaria</taxon>
        <taxon>Anthozoa</taxon>
        <taxon>Octocorallia</taxon>
        <taxon>Malacalcyonacea</taxon>
        <taxon>Plexauridae</taxon>
        <taxon>Paramuricea</taxon>
    </lineage>
</organism>
<dbReference type="OrthoDB" id="445007at2759"/>
<dbReference type="InterPro" id="IPR052567">
    <property type="entry name" value="OP_Dioxygenase"/>
</dbReference>
<gene>
    <name evidence="2" type="ORF">PACLA_8A059985</name>
</gene>
<protein>
    <recommendedName>
        <fullName evidence="1">HD domain-containing protein</fullName>
    </recommendedName>
</protein>
<dbReference type="CDD" id="cd00077">
    <property type="entry name" value="HDc"/>
    <property type="match status" value="1"/>
</dbReference>
<sequence>MEEADEQSSIIFNVFSLYKKYGDNDYLGEPVNQLEHAIQCAMLAEKEGYSDEVILGAFLHDIGHLVGKDKNLEDMVTDGVIIGTQNHDKVGENFLKDLGFPKGITDFVRGHVSAKRYLVAKRPGYYDQLSSASKMTLVHQGGPMNNDEAATFEKLENFEAILRMRSWDEQAKVENMIINPLGKYEAMCKTYLNTCSM</sequence>
<dbReference type="EMBL" id="CACRXK020001364">
    <property type="protein sequence ID" value="CAB3988692.1"/>
    <property type="molecule type" value="Genomic_DNA"/>
</dbReference>
<dbReference type="InterPro" id="IPR006674">
    <property type="entry name" value="HD_domain"/>
</dbReference>
<accession>A0A6S7GGQ5</accession>
<reference evidence="2" key="1">
    <citation type="submission" date="2020-04" db="EMBL/GenBank/DDBJ databases">
        <authorList>
            <person name="Alioto T."/>
            <person name="Alioto T."/>
            <person name="Gomez Garrido J."/>
        </authorList>
    </citation>
    <scope>NUCLEOTIDE SEQUENCE</scope>
    <source>
        <strain evidence="2">A484AB</strain>
    </source>
</reference>
<dbReference type="SUPFAM" id="SSF109604">
    <property type="entry name" value="HD-domain/PDEase-like"/>
    <property type="match status" value="1"/>
</dbReference>
<evidence type="ECO:0000313" key="3">
    <source>
        <dbReference type="Proteomes" id="UP001152795"/>
    </source>
</evidence>
<dbReference type="PANTHER" id="PTHR40202">
    <property type="match status" value="1"/>
</dbReference>
<proteinExistence type="predicted"/>
<dbReference type="Gene3D" id="1.10.3210.10">
    <property type="entry name" value="Hypothetical protein af1432"/>
    <property type="match status" value="1"/>
</dbReference>
<evidence type="ECO:0000259" key="1">
    <source>
        <dbReference type="Pfam" id="PF01966"/>
    </source>
</evidence>
<dbReference type="PANTHER" id="PTHR40202:SF1">
    <property type="entry name" value="HD DOMAIN-CONTAINING PROTEIN"/>
    <property type="match status" value="1"/>
</dbReference>
<dbReference type="AlphaFoldDB" id="A0A6S7GGQ5"/>
<comment type="caution">
    <text evidence="2">The sequence shown here is derived from an EMBL/GenBank/DDBJ whole genome shotgun (WGS) entry which is preliminary data.</text>
</comment>
<evidence type="ECO:0000313" key="2">
    <source>
        <dbReference type="EMBL" id="CAB3988692.1"/>
    </source>
</evidence>
<dbReference type="Proteomes" id="UP001152795">
    <property type="component" value="Unassembled WGS sequence"/>
</dbReference>
<feature type="domain" description="HD" evidence="1">
    <location>
        <begin position="35"/>
        <end position="111"/>
    </location>
</feature>